<dbReference type="InterPro" id="IPR006685">
    <property type="entry name" value="MscS_channel_2nd"/>
</dbReference>
<dbReference type="GO" id="GO:0008381">
    <property type="term" value="F:mechanosensitive monoatomic ion channel activity"/>
    <property type="evidence" value="ECO:0007669"/>
    <property type="project" value="UniProtKB-ARBA"/>
</dbReference>
<gene>
    <name evidence="10" type="ORF">CJD36_008040</name>
</gene>
<evidence type="ECO:0000256" key="3">
    <source>
        <dbReference type="ARBA" id="ARBA00022475"/>
    </source>
</evidence>
<dbReference type="RefSeq" id="WP_105038616.1">
    <property type="nucleotide sequence ID" value="NZ_PPSL01000002.1"/>
</dbReference>
<feature type="transmembrane region" description="Helical" evidence="7">
    <location>
        <begin position="186"/>
        <end position="205"/>
    </location>
</feature>
<dbReference type="SUPFAM" id="SSF82861">
    <property type="entry name" value="Mechanosensitive channel protein MscS (YggB), transmembrane region"/>
    <property type="match status" value="1"/>
</dbReference>
<dbReference type="EMBL" id="PPSL01000002">
    <property type="protein sequence ID" value="PQJ11736.1"/>
    <property type="molecule type" value="Genomic_DNA"/>
</dbReference>
<reference evidence="10 11" key="1">
    <citation type="submission" date="2018-01" db="EMBL/GenBank/DDBJ databases">
        <title>A novel member of the phylum Bacteroidetes isolated from glacier ice.</title>
        <authorList>
            <person name="Liu Q."/>
            <person name="Xin Y.-H."/>
        </authorList>
    </citation>
    <scope>NUCLEOTIDE SEQUENCE [LARGE SCALE GENOMIC DNA]</scope>
    <source>
        <strain evidence="10 11">RB1R16</strain>
    </source>
</reference>
<evidence type="ECO:0000256" key="2">
    <source>
        <dbReference type="ARBA" id="ARBA00008017"/>
    </source>
</evidence>
<organism evidence="10 11">
    <name type="scientific">Flavipsychrobacter stenotrophus</name>
    <dbReference type="NCBI Taxonomy" id="2077091"/>
    <lineage>
        <taxon>Bacteria</taxon>
        <taxon>Pseudomonadati</taxon>
        <taxon>Bacteroidota</taxon>
        <taxon>Chitinophagia</taxon>
        <taxon>Chitinophagales</taxon>
        <taxon>Chitinophagaceae</taxon>
        <taxon>Flavipsychrobacter</taxon>
    </lineage>
</organism>
<comment type="similarity">
    <text evidence="2">Belongs to the MscS (TC 1.A.23) family.</text>
</comment>
<evidence type="ECO:0000256" key="1">
    <source>
        <dbReference type="ARBA" id="ARBA00004651"/>
    </source>
</evidence>
<evidence type="ECO:0000313" key="11">
    <source>
        <dbReference type="Proteomes" id="UP000239872"/>
    </source>
</evidence>
<name>A0A2S7SYY6_9BACT</name>
<dbReference type="InterPro" id="IPR023408">
    <property type="entry name" value="MscS_beta-dom_sf"/>
</dbReference>
<dbReference type="PANTHER" id="PTHR30566">
    <property type="entry name" value="YNAI-RELATED MECHANOSENSITIVE ION CHANNEL"/>
    <property type="match status" value="1"/>
</dbReference>
<keyword evidence="6 7" id="KW-0472">Membrane</keyword>
<evidence type="ECO:0000256" key="7">
    <source>
        <dbReference type="SAM" id="Phobius"/>
    </source>
</evidence>
<evidence type="ECO:0000256" key="5">
    <source>
        <dbReference type="ARBA" id="ARBA00022989"/>
    </source>
</evidence>
<dbReference type="SUPFAM" id="SSF50182">
    <property type="entry name" value="Sm-like ribonucleoproteins"/>
    <property type="match status" value="1"/>
</dbReference>
<feature type="transmembrane region" description="Helical" evidence="7">
    <location>
        <begin position="120"/>
        <end position="141"/>
    </location>
</feature>
<keyword evidence="5 7" id="KW-1133">Transmembrane helix</keyword>
<comment type="subcellular location">
    <subcellularLocation>
        <location evidence="1">Cell membrane</location>
        <topology evidence="1">Multi-pass membrane protein</topology>
    </subcellularLocation>
</comment>
<dbReference type="PANTHER" id="PTHR30566:SF25">
    <property type="entry name" value="INNER MEMBRANE PROTEIN"/>
    <property type="match status" value="1"/>
</dbReference>
<dbReference type="OrthoDB" id="9809206at2"/>
<evidence type="ECO:0000313" key="10">
    <source>
        <dbReference type="EMBL" id="PQJ11736.1"/>
    </source>
</evidence>
<dbReference type="Proteomes" id="UP000239872">
    <property type="component" value="Unassembled WGS sequence"/>
</dbReference>
<dbReference type="InterPro" id="IPR049142">
    <property type="entry name" value="MS_channel_1st"/>
</dbReference>
<evidence type="ECO:0008006" key="12">
    <source>
        <dbReference type="Google" id="ProtNLM"/>
    </source>
</evidence>
<protein>
    <recommendedName>
        <fullName evidence="12">Mechanosensitive ion channel protein MscS</fullName>
    </recommendedName>
</protein>
<feature type="transmembrane region" description="Helical" evidence="7">
    <location>
        <begin position="25"/>
        <end position="49"/>
    </location>
</feature>
<evidence type="ECO:0000259" key="8">
    <source>
        <dbReference type="Pfam" id="PF00924"/>
    </source>
</evidence>
<dbReference type="Pfam" id="PF00924">
    <property type="entry name" value="MS_channel_2nd"/>
    <property type="match status" value="1"/>
</dbReference>
<evidence type="ECO:0000259" key="9">
    <source>
        <dbReference type="Pfam" id="PF21088"/>
    </source>
</evidence>
<keyword evidence="3" id="KW-1003">Cell membrane</keyword>
<proteinExistence type="inferred from homology"/>
<evidence type="ECO:0000256" key="4">
    <source>
        <dbReference type="ARBA" id="ARBA00022692"/>
    </source>
</evidence>
<dbReference type="GO" id="GO:0005886">
    <property type="term" value="C:plasma membrane"/>
    <property type="evidence" value="ECO:0007669"/>
    <property type="project" value="UniProtKB-SubCell"/>
</dbReference>
<feature type="domain" description="Mechanosensitive ion channel transmembrane helices 2/3" evidence="9">
    <location>
        <begin position="170"/>
        <end position="207"/>
    </location>
</feature>
<accession>A0A2S7SYY6</accession>
<keyword evidence="11" id="KW-1185">Reference proteome</keyword>
<evidence type="ECO:0000256" key="6">
    <source>
        <dbReference type="ARBA" id="ARBA00023136"/>
    </source>
</evidence>
<dbReference type="Pfam" id="PF21088">
    <property type="entry name" value="MS_channel_1st"/>
    <property type="match status" value="1"/>
</dbReference>
<keyword evidence="4 7" id="KW-0812">Transmembrane</keyword>
<comment type="caution">
    <text evidence="10">The sequence shown here is derived from an EMBL/GenBank/DDBJ whole genome shotgun (WGS) entry which is preliminary data.</text>
</comment>
<dbReference type="Gene3D" id="1.10.287.1260">
    <property type="match status" value="1"/>
</dbReference>
<dbReference type="InterPro" id="IPR010920">
    <property type="entry name" value="LSM_dom_sf"/>
</dbReference>
<dbReference type="InterPro" id="IPR011014">
    <property type="entry name" value="MscS_channel_TM-2"/>
</dbReference>
<dbReference type="AlphaFoldDB" id="A0A2S7SYY6"/>
<dbReference type="Gene3D" id="2.30.30.60">
    <property type="match status" value="1"/>
</dbReference>
<sequence>MSVLLLDIDWGVFNRTYSNVKLSDYILFAVIILLTIVLKKPLAGLLTKLSTRIASKYSYMKHRDTIREILFKPVERLLQIILYFVATEQIAPLLDSVDIHRAGGSKKGMNINLGSLTDHLFLLIFILFLTQVVTRIIDFLYYIRMGKANEEHNLSNQQMLPLIKEISKLITWTLSAFWILGSVFHVNVPALITGLGIGGVAIALAGKETVENFFAAFTILSDKPFQTGDVIKLGEIEATVERIGFRSTRLRNTDGSAYIIPNQNLVSQNLINLSNRSTRGLKLTANIKYGISNDGLNQLIAEVKKTLHEMEVVKDPITVSLDNFEKETFQLVVAYHLPHPLPEDSTLAGLKHEINLKVFEIVNKYGQMGTAVGTS</sequence>
<feature type="domain" description="Mechanosensitive ion channel MscS" evidence="8">
    <location>
        <begin position="209"/>
        <end position="274"/>
    </location>
</feature>